<reference evidence="1" key="1">
    <citation type="submission" date="2019-04" db="EMBL/GenBank/DDBJ databases">
        <title>Microbes associate with the intestines of laboratory mice.</title>
        <authorList>
            <person name="Navarre W."/>
            <person name="Wong E."/>
            <person name="Huang K."/>
            <person name="Tropini C."/>
            <person name="Ng K."/>
            <person name="Yu B."/>
        </authorList>
    </citation>
    <scope>NUCLEOTIDE SEQUENCE</scope>
    <source>
        <strain evidence="1">NM04_E33</strain>
    </source>
</reference>
<gene>
    <name evidence="1" type="ORF">E5331_09950</name>
</gene>
<dbReference type="EMBL" id="SRYB01000012">
    <property type="protein sequence ID" value="TGY78631.1"/>
    <property type="molecule type" value="Genomic_DNA"/>
</dbReference>
<evidence type="ECO:0000313" key="1">
    <source>
        <dbReference type="EMBL" id="TGY78631.1"/>
    </source>
</evidence>
<accession>A0AC61RGW2</accession>
<evidence type="ECO:0000313" key="2">
    <source>
        <dbReference type="Proteomes" id="UP000306319"/>
    </source>
</evidence>
<proteinExistence type="predicted"/>
<organism evidence="1 2">
    <name type="scientific">Lepagella muris</name>
    <dbReference type="NCBI Taxonomy" id="3032870"/>
    <lineage>
        <taxon>Bacteria</taxon>
        <taxon>Pseudomonadati</taxon>
        <taxon>Bacteroidota</taxon>
        <taxon>Bacteroidia</taxon>
        <taxon>Bacteroidales</taxon>
        <taxon>Muribaculaceae</taxon>
        <taxon>Lepagella</taxon>
    </lineage>
</organism>
<comment type="caution">
    <text evidence="1">The sequence shown here is derived from an EMBL/GenBank/DDBJ whole genome shotgun (WGS) entry which is preliminary data.</text>
</comment>
<keyword evidence="2" id="KW-1185">Reference proteome</keyword>
<dbReference type="Proteomes" id="UP000306319">
    <property type="component" value="Unassembled WGS sequence"/>
</dbReference>
<name>A0AC61RGW2_9BACT</name>
<protein>
    <submittedName>
        <fullName evidence="1">Uncharacterized protein</fullName>
    </submittedName>
</protein>
<sequence length="123" mass="13973">MNRFKYLIILTSLLACSYNVFADSTASTSNKKTEILHERNPGDRPKAPSRIFIECRYGIGHMEFTIPENIYGMTVNILREEACEFSCYVTSEEPYIDIPTFSGEYTVQCVTDDGSIFSGILQF</sequence>